<proteinExistence type="inferred from homology"/>
<gene>
    <name evidence="7" type="ORF">PCAR00345_LOCUS681</name>
</gene>
<dbReference type="AlphaFoldDB" id="A0A7S4AYH8"/>
<dbReference type="InterPro" id="IPR007248">
    <property type="entry name" value="Mpv17_PMP22"/>
</dbReference>
<dbReference type="GO" id="GO:0005737">
    <property type="term" value="C:cytoplasm"/>
    <property type="evidence" value="ECO:0007669"/>
    <property type="project" value="TreeGrafter"/>
</dbReference>
<dbReference type="Pfam" id="PF04117">
    <property type="entry name" value="Mpv17_PMP22"/>
    <property type="match status" value="1"/>
</dbReference>
<organism evidence="7">
    <name type="scientific">Chrysotila carterae</name>
    <name type="common">Marine alga</name>
    <name type="synonym">Syracosphaera carterae</name>
    <dbReference type="NCBI Taxonomy" id="13221"/>
    <lineage>
        <taxon>Eukaryota</taxon>
        <taxon>Haptista</taxon>
        <taxon>Haptophyta</taxon>
        <taxon>Prymnesiophyceae</taxon>
        <taxon>Isochrysidales</taxon>
        <taxon>Isochrysidaceae</taxon>
        <taxon>Chrysotila</taxon>
    </lineage>
</organism>
<comment type="subcellular location">
    <subcellularLocation>
        <location evidence="1">Membrane</location>
        <topology evidence="1">Multi-pass membrane protein</topology>
    </subcellularLocation>
</comment>
<dbReference type="PANTHER" id="PTHR11266">
    <property type="entry name" value="PEROXISOMAL MEMBRANE PROTEIN 2, PXMP2 MPV17"/>
    <property type="match status" value="1"/>
</dbReference>
<evidence type="ECO:0000256" key="2">
    <source>
        <dbReference type="ARBA" id="ARBA00006824"/>
    </source>
</evidence>
<keyword evidence="4" id="KW-1133">Transmembrane helix</keyword>
<dbReference type="EMBL" id="HBIZ01001208">
    <property type="protein sequence ID" value="CAE0748099.1"/>
    <property type="molecule type" value="Transcribed_RNA"/>
</dbReference>
<evidence type="ECO:0000256" key="5">
    <source>
        <dbReference type="ARBA" id="ARBA00023136"/>
    </source>
</evidence>
<evidence type="ECO:0000256" key="4">
    <source>
        <dbReference type="ARBA" id="ARBA00022989"/>
    </source>
</evidence>
<evidence type="ECO:0000313" key="7">
    <source>
        <dbReference type="EMBL" id="CAE0748099.1"/>
    </source>
</evidence>
<dbReference type="GO" id="GO:0016020">
    <property type="term" value="C:membrane"/>
    <property type="evidence" value="ECO:0007669"/>
    <property type="project" value="UniProtKB-SubCell"/>
</dbReference>
<dbReference type="PANTHER" id="PTHR11266:SF121">
    <property type="entry name" value="OS09G0315000 PROTEIN"/>
    <property type="match status" value="1"/>
</dbReference>
<sequence>MGALVARHTGAPSAARFSRAQLQPAARSGISASTSCGRRCAVASGCLARVAMMAGPIESYEQLLLTSPLLTKAVTNAALFAVGDLLAQRVESPDAEVDLQRLSKFVLTGLGSGVLWATYYDFADELMSPIDDMTSRLVSSILVEQFLWCPLVYSAYLIPCKVLLDGGTPADVVSQVREKLGSLLLANAKVWTPANIIIYSTPLEWRLLCSNCVDLIWSAVCSNLVSTDAAATSGGQVASADKRLLLAEQQQQANFLAKLRPVQLRLRSVYRLARSQLARSAQ</sequence>
<evidence type="ECO:0000256" key="3">
    <source>
        <dbReference type="ARBA" id="ARBA00022692"/>
    </source>
</evidence>
<accession>A0A7S4AYH8</accession>
<name>A0A7S4AYH8_CHRCT</name>
<keyword evidence="5" id="KW-0472">Membrane</keyword>
<comment type="similarity">
    <text evidence="2 6">Belongs to the peroxisomal membrane protein PXMP2/4 family.</text>
</comment>
<keyword evidence="3" id="KW-0812">Transmembrane</keyword>
<protein>
    <submittedName>
        <fullName evidence="7">Uncharacterized protein</fullName>
    </submittedName>
</protein>
<reference evidence="7" key="1">
    <citation type="submission" date="2021-01" db="EMBL/GenBank/DDBJ databases">
        <authorList>
            <person name="Corre E."/>
            <person name="Pelletier E."/>
            <person name="Niang G."/>
            <person name="Scheremetjew M."/>
            <person name="Finn R."/>
            <person name="Kale V."/>
            <person name="Holt S."/>
            <person name="Cochrane G."/>
            <person name="Meng A."/>
            <person name="Brown T."/>
            <person name="Cohen L."/>
        </authorList>
    </citation>
    <scope>NUCLEOTIDE SEQUENCE</scope>
    <source>
        <strain evidence="7">CCMP645</strain>
    </source>
</reference>
<evidence type="ECO:0000256" key="1">
    <source>
        <dbReference type="ARBA" id="ARBA00004141"/>
    </source>
</evidence>
<evidence type="ECO:0000256" key="6">
    <source>
        <dbReference type="RuleBase" id="RU363053"/>
    </source>
</evidence>